<evidence type="ECO:0000256" key="1">
    <source>
        <dbReference type="SAM" id="MobiDB-lite"/>
    </source>
</evidence>
<proteinExistence type="predicted"/>
<evidence type="ECO:0000313" key="3">
    <source>
        <dbReference type="Proteomes" id="UP000749646"/>
    </source>
</evidence>
<sequence>MQSLFKQASNYLRLRHAEIERRIEFSEDVGDNGYNHDQGQDRQGCSCPRHRRLSLPTPSNARDNDGDNFYDPLIDDKGGGGGGDGHECKEEQDENYRLNDPIIGGLSRMTLEDSFNWKEFQQLYSHSDLFLWHREAYLGDDVILDLEKMKRIWVENEERYEESFIEGAKKRLFQDGPKNAKKTRHKRG</sequence>
<dbReference type="AlphaFoldDB" id="A0A9P6SQ44"/>
<gene>
    <name evidence="2" type="ORF">BGZ65_003374</name>
</gene>
<name>A0A9P6SQ44_9FUNG</name>
<protein>
    <submittedName>
        <fullName evidence="2">Uncharacterized protein</fullName>
    </submittedName>
</protein>
<comment type="caution">
    <text evidence="2">The sequence shown here is derived from an EMBL/GenBank/DDBJ whole genome shotgun (WGS) entry which is preliminary data.</text>
</comment>
<keyword evidence="3" id="KW-1185">Reference proteome</keyword>
<organism evidence="2 3">
    <name type="scientific">Modicella reniformis</name>
    <dbReference type="NCBI Taxonomy" id="1440133"/>
    <lineage>
        <taxon>Eukaryota</taxon>
        <taxon>Fungi</taxon>
        <taxon>Fungi incertae sedis</taxon>
        <taxon>Mucoromycota</taxon>
        <taxon>Mortierellomycotina</taxon>
        <taxon>Mortierellomycetes</taxon>
        <taxon>Mortierellales</taxon>
        <taxon>Mortierellaceae</taxon>
        <taxon>Modicella</taxon>
    </lineage>
</organism>
<reference evidence="2" key="1">
    <citation type="journal article" date="2020" name="Fungal Divers.">
        <title>Resolving the Mortierellaceae phylogeny through synthesis of multi-gene phylogenetics and phylogenomics.</title>
        <authorList>
            <person name="Vandepol N."/>
            <person name="Liber J."/>
            <person name="Desiro A."/>
            <person name="Na H."/>
            <person name="Kennedy M."/>
            <person name="Barry K."/>
            <person name="Grigoriev I.V."/>
            <person name="Miller A.N."/>
            <person name="O'Donnell K."/>
            <person name="Stajich J.E."/>
            <person name="Bonito G."/>
        </authorList>
    </citation>
    <scope>NUCLEOTIDE SEQUENCE</scope>
    <source>
        <strain evidence="2">MES-2147</strain>
    </source>
</reference>
<dbReference type="EMBL" id="JAAAHW010003172">
    <property type="protein sequence ID" value="KAF9987487.1"/>
    <property type="molecule type" value="Genomic_DNA"/>
</dbReference>
<evidence type="ECO:0000313" key="2">
    <source>
        <dbReference type="EMBL" id="KAF9987487.1"/>
    </source>
</evidence>
<dbReference type="OrthoDB" id="2432508at2759"/>
<dbReference type="Proteomes" id="UP000749646">
    <property type="component" value="Unassembled WGS sequence"/>
</dbReference>
<accession>A0A9P6SQ44</accession>
<feature type="compositionally biased region" description="Basic and acidic residues" evidence="1">
    <location>
        <begin position="74"/>
        <end position="92"/>
    </location>
</feature>
<feature type="region of interest" description="Disordered" evidence="1">
    <location>
        <begin position="29"/>
        <end position="92"/>
    </location>
</feature>